<gene>
    <name evidence="11" type="ORF">DJ533_15560</name>
</gene>
<name>A0A2S2FG46_9GAMM</name>
<evidence type="ECO:0000256" key="5">
    <source>
        <dbReference type="ARBA" id="ARBA00023136"/>
    </source>
</evidence>
<evidence type="ECO:0000256" key="9">
    <source>
        <dbReference type="SAM" id="Phobius"/>
    </source>
</evidence>
<reference evidence="11" key="1">
    <citation type="submission" date="2019-08" db="EMBL/GenBank/DDBJ databases">
        <title>The complete genome of Acinetobacter defluvii strain WCHAD010030.</title>
        <authorList>
            <person name="Hu Y."/>
            <person name="Qin J."/>
            <person name="Feng Y."/>
            <person name="Zong Z."/>
        </authorList>
    </citation>
    <scope>NUCLEOTIDE SEQUENCE</scope>
    <source>
        <strain evidence="11">WCHA30</strain>
    </source>
</reference>
<dbReference type="Pfam" id="PF09976">
    <property type="entry name" value="TPR_21"/>
    <property type="match status" value="1"/>
</dbReference>
<dbReference type="Gene3D" id="1.25.40.10">
    <property type="entry name" value="Tetratricopeptide repeat domain"/>
    <property type="match status" value="1"/>
</dbReference>
<dbReference type="EMBL" id="CP029397">
    <property type="protein sequence ID" value="AWL29880.1"/>
    <property type="molecule type" value="Genomic_DNA"/>
</dbReference>
<dbReference type="OrthoDB" id="9789675at2"/>
<evidence type="ECO:0000313" key="11">
    <source>
        <dbReference type="EMBL" id="AWL29880.1"/>
    </source>
</evidence>
<feature type="transmembrane region" description="Helical" evidence="9">
    <location>
        <begin position="20"/>
        <end position="41"/>
    </location>
</feature>
<evidence type="ECO:0000256" key="1">
    <source>
        <dbReference type="ARBA" id="ARBA00004401"/>
    </source>
</evidence>
<dbReference type="KEGG" id="adv:DJ533_15560"/>
<organism evidence="11 12">
    <name type="scientific">Acinetobacter defluvii</name>
    <dbReference type="NCBI Taxonomy" id="1871111"/>
    <lineage>
        <taxon>Bacteria</taxon>
        <taxon>Pseudomonadati</taxon>
        <taxon>Pseudomonadota</taxon>
        <taxon>Gammaproteobacteria</taxon>
        <taxon>Moraxellales</taxon>
        <taxon>Moraxellaceae</taxon>
        <taxon>Acinetobacter</taxon>
    </lineage>
</organism>
<dbReference type="PIRSF" id="PIRSF006170">
    <property type="entry name" value="YfgM"/>
    <property type="match status" value="1"/>
</dbReference>
<dbReference type="GO" id="GO:0044877">
    <property type="term" value="F:protein-containing complex binding"/>
    <property type="evidence" value="ECO:0007669"/>
    <property type="project" value="InterPro"/>
</dbReference>
<evidence type="ECO:0000256" key="4">
    <source>
        <dbReference type="ARBA" id="ARBA00022989"/>
    </source>
</evidence>
<keyword evidence="5 9" id="KW-0472">Membrane</keyword>
<dbReference type="PANTHER" id="PTHR38035">
    <property type="entry name" value="UPF0070 PROTEIN YFGM"/>
    <property type="match status" value="1"/>
</dbReference>
<accession>A0A2S2FG46</accession>
<keyword evidence="12" id="KW-1185">Reference proteome</keyword>
<evidence type="ECO:0000256" key="3">
    <source>
        <dbReference type="ARBA" id="ARBA00022692"/>
    </source>
</evidence>
<protein>
    <recommendedName>
        <fullName evidence="8">Ancillary SecYEG translocon subunit</fullName>
    </recommendedName>
</protein>
<proteinExistence type="inferred from homology"/>
<comment type="subcellular location">
    <subcellularLocation>
        <location evidence="1">Cell membrane</location>
        <topology evidence="1">Single-pass type II membrane protein</topology>
    </subcellularLocation>
</comment>
<dbReference type="InterPro" id="IPR026039">
    <property type="entry name" value="YfgM"/>
</dbReference>
<evidence type="ECO:0000256" key="2">
    <source>
        <dbReference type="ARBA" id="ARBA00022475"/>
    </source>
</evidence>
<feature type="domain" description="Ancillary SecYEG translocon subunit/Cell division coordinator CpoB TPR" evidence="10">
    <location>
        <begin position="14"/>
        <end position="213"/>
    </location>
</feature>
<evidence type="ECO:0000256" key="6">
    <source>
        <dbReference type="ARBA" id="ARBA00023186"/>
    </source>
</evidence>
<dbReference type="AlphaFoldDB" id="A0A2S2FG46"/>
<dbReference type="SUPFAM" id="SSF48452">
    <property type="entry name" value="TPR-like"/>
    <property type="match status" value="1"/>
</dbReference>
<keyword evidence="4 9" id="KW-1133">Transmembrane helix</keyword>
<keyword evidence="3 9" id="KW-0812">Transmembrane</keyword>
<sequence>MSAMTDEEQLDSLKSFFKKYGSAMVSGVLIALIAFFGWEYWQKNNLADAQNQTAKVQQLLDQAQAAQGDAKATAALAPAADKLVKENPDSIQAIQTQFAMAKLAYEQADYAKAERELKKVENSKIDDKGILQAVKIRLADAQFAQKKYDEALKTLSAVTEPTFKATAEEMKGDIYVVKNDVANAKKSYQAAWDALLERKQERQILQIKLESVGVLVDDPDFERPILETQVEES</sequence>
<evidence type="ECO:0000256" key="8">
    <source>
        <dbReference type="ARBA" id="ARBA00024235"/>
    </source>
</evidence>
<comment type="similarity">
    <text evidence="7">Belongs to the YfgM family.</text>
</comment>
<evidence type="ECO:0000256" key="7">
    <source>
        <dbReference type="ARBA" id="ARBA00024197"/>
    </source>
</evidence>
<evidence type="ECO:0000259" key="10">
    <source>
        <dbReference type="Pfam" id="PF09976"/>
    </source>
</evidence>
<dbReference type="PANTHER" id="PTHR38035:SF1">
    <property type="entry name" value="ANCILLARY SECYEG TRANSLOCON SUBUNIT"/>
    <property type="match status" value="1"/>
</dbReference>
<keyword evidence="2" id="KW-1003">Cell membrane</keyword>
<evidence type="ECO:0000313" key="12">
    <source>
        <dbReference type="Proteomes" id="UP000245977"/>
    </source>
</evidence>
<dbReference type="STRING" id="1871111.GCA_001704615_00514"/>
<keyword evidence="6" id="KW-0143">Chaperone</keyword>
<dbReference type="InterPro" id="IPR011990">
    <property type="entry name" value="TPR-like_helical_dom_sf"/>
</dbReference>
<dbReference type="RefSeq" id="WP_065994422.1">
    <property type="nucleotide sequence ID" value="NZ_CP029397.2"/>
</dbReference>
<dbReference type="InterPro" id="IPR018704">
    <property type="entry name" value="SecYEG/CpoB_TPR"/>
</dbReference>
<dbReference type="Proteomes" id="UP000245977">
    <property type="component" value="Chromosome"/>
</dbReference>
<dbReference type="GO" id="GO:0005886">
    <property type="term" value="C:plasma membrane"/>
    <property type="evidence" value="ECO:0007669"/>
    <property type="project" value="UniProtKB-SubCell"/>
</dbReference>